<reference evidence="2 3" key="1">
    <citation type="submission" date="2013-11" db="EMBL/GenBank/DDBJ databases">
        <title>Draft genome of the bovine lungworm Dictyocaulus viviparus.</title>
        <authorList>
            <person name="Mitreva M."/>
        </authorList>
    </citation>
    <scope>NUCLEOTIDE SEQUENCE [LARGE SCALE GENOMIC DNA]</scope>
    <source>
        <strain evidence="2 3">HannoverDv2000</strain>
    </source>
</reference>
<dbReference type="Proteomes" id="UP000053766">
    <property type="component" value="Unassembled WGS sequence"/>
</dbReference>
<name>A0A0D8XVQ6_DICVI</name>
<evidence type="ECO:0000256" key="1">
    <source>
        <dbReference type="SAM" id="MobiDB-lite"/>
    </source>
</evidence>
<reference evidence="3" key="2">
    <citation type="journal article" date="2016" name="Sci. Rep.">
        <title>Dictyocaulus viviparus genome, variome and transcriptome elucidate lungworm biology and support future intervention.</title>
        <authorList>
            <person name="McNulty S.N."/>
            <person name="Strube C."/>
            <person name="Rosa B.A."/>
            <person name="Martin J.C."/>
            <person name="Tyagi R."/>
            <person name="Choi Y.J."/>
            <person name="Wang Q."/>
            <person name="Hallsworth Pepin K."/>
            <person name="Zhang X."/>
            <person name="Ozersky P."/>
            <person name="Wilson R.K."/>
            <person name="Sternberg P.W."/>
            <person name="Gasser R.B."/>
            <person name="Mitreva M."/>
        </authorList>
    </citation>
    <scope>NUCLEOTIDE SEQUENCE [LARGE SCALE GENOMIC DNA]</scope>
    <source>
        <strain evidence="3">HannoverDv2000</strain>
    </source>
</reference>
<dbReference type="InterPro" id="IPR040219">
    <property type="entry name" value="KIAA1143-like"/>
</dbReference>
<dbReference type="STRING" id="29172.A0A0D8XVQ6"/>
<dbReference type="PANTHER" id="PTHR31195">
    <property type="entry name" value="GEO02494P1"/>
    <property type="match status" value="1"/>
</dbReference>
<protein>
    <recommendedName>
        <fullName evidence="4">DUF4604 domain-containing protein</fullName>
    </recommendedName>
</protein>
<feature type="region of interest" description="Disordered" evidence="1">
    <location>
        <begin position="128"/>
        <end position="167"/>
    </location>
</feature>
<gene>
    <name evidence="2" type="ORF">DICVIV_05287</name>
</gene>
<feature type="region of interest" description="Disordered" evidence="1">
    <location>
        <begin position="41"/>
        <end position="66"/>
    </location>
</feature>
<dbReference type="EMBL" id="KN716262">
    <property type="protein sequence ID" value="KJH48600.1"/>
    <property type="molecule type" value="Genomic_DNA"/>
</dbReference>
<proteinExistence type="predicted"/>
<evidence type="ECO:0000313" key="2">
    <source>
        <dbReference type="EMBL" id="KJH48600.1"/>
    </source>
</evidence>
<feature type="compositionally biased region" description="Basic and acidic residues" evidence="1">
    <location>
        <begin position="44"/>
        <end position="57"/>
    </location>
</feature>
<dbReference type="PANTHER" id="PTHR31195:SF2">
    <property type="entry name" value="GEO02494P1"/>
    <property type="match status" value="1"/>
</dbReference>
<keyword evidence="3" id="KW-1185">Reference proteome</keyword>
<evidence type="ECO:0008006" key="4">
    <source>
        <dbReference type="Google" id="ProtNLM"/>
    </source>
</evidence>
<sequence length="167" mass="19180">MAGALPQGDIVMEQKPLTYKQKSSISFIDQDDPPFIKEIKKKMGVKEGPKLEDKFDEPGPSDIDDPQAELLRMKDEERPQASKRNAVVVLNSDTDLTREEVDKELEAKRKEEDDRKIAEGKITFKKPVKRCTQADEQSKVKEKKMRDEVKQPDSRLLSFGDDEEEED</sequence>
<accession>A0A0D8XVQ6</accession>
<evidence type="ECO:0000313" key="3">
    <source>
        <dbReference type="Proteomes" id="UP000053766"/>
    </source>
</evidence>
<dbReference type="AlphaFoldDB" id="A0A0D8XVQ6"/>
<dbReference type="OrthoDB" id="10043580at2759"/>
<feature type="compositionally biased region" description="Basic and acidic residues" evidence="1">
    <location>
        <begin position="132"/>
        <end position="153"/>
    </location>
</feature>
<organism evidence="2 3">
    <name type="scientific">Dictyocaulus viviparus</name>
    <name type="common">Bovine lungworm</name>
    <dbReference type="NCBI Taxonomy" id="29172"/>
    <lineage>
        <taxon>Eukaryota</taxon>
        <taxon>Metazoa</taxon>
        <taxon>Ecdysozoa</taxon>
        <taxon>Nematoda</taxon>
        <taxon>Chromadorea</taxon>
        <taxon>Rhabditida</taxon>
        <taxon>Rhabditina</taxon>
        <taxon>Rhabditomorpha</taxon>
        <taxon>Strongyloidea</taxon>
        <taxon>Metastrongylidae</taxon>
        <taxon>Dictyocaulus</taxon>
    </lineage>
</organism>